<dbReference type="AlphaFoldDB" id="A0A9W8A4J8"/>
<dbReference type="GO" id="GO:0005739">
    <property type="term" value="C:mitochondrion"/>
    <property type="evidence" value="ECO:0007669"/>
    <property type="project" value="TreeGrafter"/>
</dbReference>
<keyword evidence="5" id="KW-1185">Reference proteome</keyword>
<dbReference type="CDD" id="cd02440">
    <property type="entry name" value="AdoMet_MTases"/>
    <property type="match status" value="1"/>
</dbReference>
<dbReference type="EMBL" id="JANBPT010000382">
    <property type="protein sequence ID" value="KAJ1922648.1"/>
    <property type="molecule type" value="Genomic_DNA"/>
</dbReference>
<dbReference type="PANTHER" id="PTHR13090:SF1">
    <property type="entry name" value="ARGININE-HYDROXYLASE NDUFAF5, MITOCHONDRIAL"/>
    <property type="match status" value="1"/>
</dbReference>
<dbReference type="InterPro" id="IPR029063">
    <property type="entry name" value="SAM-dependent_MTases_sf"/>
</dbReference>
<name>A0A9W8A4J8_9FUNG</name>
<gene>
    <name evidence="4" type="ORF">IWQ60_006388</name>
</gene>
<dbReference type="Proteomes" id="UP001150569">
    <property type="component" value="Unassembled WGS sequence"/>
</dbReference>
<evidence type="ECO:0000256" key="1">
    <source>
        <dbReference type="ARBA" id="ARBA00022603"/>
    </source>
</evidence>
<accession>A0A9W8A4J8</accession>
<dbReference type="GO" id="GO:0008168">
    <property type="term" value="F:methyltransferase activity"/>
    <property type="evidence" value="ECO:0007669"/>
    <property type="project" value="UniProtKB-KW"/>
</dbReference>
<dbReference type="InterPro" id="IPR050602">
    <property type="entry name" value="Malonyl-ACP_OMT"/>
</dbReference>
<evidence type="ECO:0000313" key="4">
    <source>
        <dbReference type="EMBL" id="KAJ1922648.1"/>
    </source>
</evidence>
<dbReference type="PANTHER" id="PTHR13090">
    <property type="entry name" value="ARGININE-HYDROXYLASE NDUFAF5, MITOCHONDRIAL"/>
    <property type="match status" value="1"/>
</dbReference>
<dbReference type="Pfam" id="PF13489">
    <property type="entry name" value="Methyltransf_23"/>
    <property type="match status" value="1"/>
</dbReference>
<dbReference type="GO" id="GO:0032981">
    <property type="term" value="P:mitochondrial respiratory chain complex I assembly"/>
    <property type="evidence" value="ECO:0007669"/>
    <property type="project" value="TreeGrafter"/>
</dbReference>
<feature type="region of interest" description="Disordered" evidence="3">
    <location>
        <begin position="362"/>
        <end position="383"/>
    </location>
</feature>
<sequence length="383" mass="41926">MLHRLSTPTHLGVRFLLRRNLASVSGGIGGSKLGGPTQIFDRQAKRLQKDRAAADPVASREVDYLRDETARQLVDRLLDIKRRFPTIVELGANSGYLRRYLSRELTDKVIQCDMSEAMLRRDEGLEVKTSSVSSSSTISTEGSANTPPRESGAEEEEALLTNLDGDEVAGQSTTSANAHLPPVDVEYRVMDEEHNTFAENSLDAVVSNLSLHWVNDLPGALIQIQRSLRPDGMFLGAMLGGDTLFELRTSLQLADLERRNGIAPRISPMVDPRDMTDLLARAGFALTTVDVDEVVIDYPSPIHLMQDLQAMGESNAVLLRNPGISRDTLLAASSVYQALHGNEDGTIPATFQVVFMIGWKPDPSQPKPKKRGSATVSLKDALK</sequence>
<proteinExistence type="predicted"/>
<feature type="region of interest" description="Disordered" evidence="3">
    <location>
        <begin position="124"/>
        <end position="157"/>
    </location>
</feature>
<organism evidence="4 5">
    <name type="scientific">Tieghemiomyces parasiticus</name>
    <dbReference type="NCBI Taxonomy" id="78921"/>
    <lineage>
        <taxon>Eukaryota</taxon>
        <taxon>Fungi</taxon>
        <taxon>Fungi incertae sedis</taxon>
        <taxon>Zoopagomycota</taxon>
        <taxon>Kickxellomycotina</taxon>
        <taxon>Dimargaritomycetes</taxon>
        <taxon>Dimargaritales</taxon>
        <taxon>Dimargaritaceae</taxon>
        <taxon>Tieghemiomyces</taxon>
    </lineage>
</organism>
<protein>
    <recommendedName>
        <fullName evidence="6">S-adenosyl-L-methionine-dependent methyltransferase</fullName>
    </recommendedName>
</protein>
<dbReference type="GO" id="GO:0032259">
    <property type="term" value="P:methylation"/>
    <property type="evidence" value="ECO:0007669"/>
    <property type="project" value="UniProtKB-KW"/>
</dbReference>
<evidence type="ECO:0008006" key="6">
    <source>
        <dbReference type="Google" id="ProtNLM"/>
    </source>
</evidence>
<evidence type="ECO:0000256" key="2">
    <source>
        <dbReference type="ARBA" id="ARBA00022679"/>
    </source>
</evidence>
<reference evidence="4" key="1">
    <citation type="submission" date="2022-07" db="EMBL/GenBank/DDBJ databases">
        <title>Phylogenomic reconstructions and comparative analyses of Kickxellomycotina fungi.</title>
        <authorList>
            <person name="Reynolds N.K."/>
            <person name="Stajich J.E."/>
            <person name="Barry K."/>
            <person name="Grigoriev I.V."/>
            <person name="Crous P."/>
            <person name="Smith M.E."/>
        </authorList>
    </citation>
    <scope>NUCLEOTIDE SEQUENCE</scope>
    <source>
        <strain evidence="4">RSA 861</strain>
    </source>
</reference>
<feature type="compositionally biased region" description="Low complexity" evidence="3">
    <location>
        <begin position="129"/>
        <end position="143"/>
    </location>
</feature>
<comment type="caution">
    <text evidence="4">The sequence shown here is derived from an EMBL/GenBank/DDBJ whole genome shotgun (WGS) entry which is preliminary data.</text>
</comment>
<dbReference type="Gene3D" id="3.40.50.150">
    <property type="entry name" value="Vaccinia Virus protein VP39"/>
    <property type="match status" value="1"/>
</dbReference>
<evidence type="ECO:0000256" key="3">
    <source>
        <dbReference type="SAM" id="MobiDB-lite"/>
    </source>
</evidence>
<dbReference type="SUPFAM" id="SSF53335">
    <property type="entry name" value="S-adenosyl-L-methionine-dependent methyltransferases"/>
    <property type="match status" value="1"/>
</dbReference>
<evidence type="ECO:0000313" key="5">
    <source>
        <dbReference type="Proteomes" id="UP001150569"/>
    </source>
</evidence>
<dbReference type="OrthoDB" id="16816at2759"/>
<keyword evidence="1" id="KW-0489">Methyltransferase</keyword>
<keyword evidence="2" id="KW-0808">Transferase</keyword>